<organism evidence="1 2">
    <name type="scientific">Cichorium intybus</name>
    <name type="common">Chicory</name>
    <dbReference type="NCBI Taxonomy" id="13427"/>
    <lineage>
        <taxon>Eukaryota</taxon>
        <taxon>Viridiplantae</taxon>
        <taxon>Streptophyta</taxon>
        <taxon>Embryophyta</taxon>
        <taxon>Tracheophyta</taxon>
        <taxon>Spermatophyta</taxon>
        <taxon>Magnoliopsida</taxon>
        <taxon>eudicotyledons</taxon>
        <taxon>Gunneridae</taxon>
        <taxon>Pentapetalae</taxon>
        <taxon>asterids</taxon>
        <taxon>campanulids</taxon>
        <taxon>Asterales</taxon>
        <taxon>Asteraceae</taxon>
        <taxon>Cichorioideae</taxon>
        <taxon>Cichorieae</taxon>
        <taxon>Cichoriinae</taxon>
        <taxon>Cichorium</taxon>
    </lineage>
</organism>
<proteinExistence type="predicted"/>
<comment type="caution">
    <text evidence="1">The sequence shown here is derived from an EMBL/GenBank/DDBJ whole genome shotgun (WGS) entry which is preliminary data.</text>
</comment>
<gene>
    <name evidence="1" type="ORF">L2E82_42126</name>
</gene>
<evidence type="ECO:0000313" key="2">
    <source>
        <dbReference type="Proteomes" id="UP001055811"/>
    </source>
</evidence>
<protein>
    <submittedName>
        <fullName evidence="1">Uncharacterized protein</fullName>
    </submittedName>
</protein>
<dbReference type="Proteomes" id="UP001055811">
    <property type="component" value="Linkage Group LG08"/>
</dbReference>
<keyword evidence="2" id="KW-1185">Reference proteome</keyword>
<reference evidence="1 2" key="2">
    <citation type="journal article" date="2022" name="Mol. Ecol. Resour.">
        <title>The genomes of chicory, endive, great burdock and yacon provide insights into Asteraceae paleo-polyploidization history and plant inulin production.</title>
        <authorList>
            <person name="Fan W."/>
            <person name="Wang S."/>
            <person name="Wang H."/>
            <person name="Wang A."/>
            <person name="Jiang F."/>
            <person name="Liu H."/>
            <person name="Zhao H."/>
            <person name="Xu D."/>
            <person name="Zhang Y."/>
        </authorList>
    </citation>
    <scope>NUCLEOTIDE SEQUENCE [LARGE SCALE GENOMIC DNA]</scope>
    <source>
        <strain evidence="2">cv. Punajuju</strain>
        <tissue evidence="1">Leaves</tissue>
    </source>
</reference>
<evidence type="ECO:0000313" key="1">
    <source>
        <dbReference type="EMBL" id="KAI3698517.1"/>
    </source>
</evidence>
<accession>A0ACB8ZLU7</accession>
<reference evidence="2" key="1">
    <citation type="journal article" date="2022" name="Mol. Ecol. Resour.">
        <title>The genomes of chicory, endive, great burdock and yacon provide insights into Asteraceae palaeo-polyploidization history and plant inulin production.</title>
        <authorList>
            <person name="Fan W."/>
            <person name="Wang S."/>
            <person name="Wang H."/>
            <person name="Wang A."/>
            <person name="Jiang F."/>
            <person name="Liu H."/>
            <person name="Zhao H."/>
            <person name="Xu D."/>
            <person name="Zhang Y."/>
        </authorList>
    </citation>
    <scope>NUCLEOTIDE SEQUENCE [LARGE SCALE GENOMIC DNA]</scope>
    <source>
        <strain evidence="2">cv. Punajuju</strain>
    </source>
</reference>
<sequence length="160" mass="16982">MEDTKSASCPPTIPVSVPPIPRPEKGPDFKSPVNLPTMTVEIAPPPKDMLQNPPPVAQVPTSMPQVPPSVPQPPSIILPGPVASPPNKLPMASPPTNPTLPTPPPSLPRAMGSLDHKIQTVEELLQESCKSCSHKRNLYELELMDAKVNAAQQAAESSCV</sequence>
<name>A0ACB8ZLU7_CICIN</name>
<dbReference type="EMBL" id="CM042016">
    <property type="protein sequence ID" value="KAI3698517.1"/>
    <property type="molecule type" value="Genomic_DNA"/>
</dbReference>